<feature type="transmembrane region" description="Helical" evidence="2">
    <location>
        <begin position="142"/>
        <end position="160"/>
    </location>
</feature>
<dbReference type="InterPro" id="IPR001875">
    <property type="entry name" value="DED_dom"/>
</dbReference>
<dbReference type="Proteomes" id="UP001152795">
    <property type="component" value="Unassembled WGS sequence"/>
</dbReference>
<gene>
    <name evidence="3" type="ORF">PACLA_8A046899</name>
</gene>
<comment type="caution">
    <text evidence="3">The sequence shown here is derived from an EMBL/GenBank/DDBJ whole genome shotgun (WGS) entry which is preliminary data.</text>
</comment>
<keyword evidence="4" id="KW-1185">Reference proteome</keyword>
<sequence>MDSFRLLLNEISHQLTDDNLRSLIHIYNVPGGIRRNMNDGLALFDYMITQDYISREKIGNLRNLIRKLRPRRKDLVRVVDNYIKKEFQTDDVRLVLDDFSESWEQIPLVNKSGSPVLYDETGVCKIDCGYLNCVCRRVPSCYTPIIVLLLIAIIATIVFRNDVQHISDSIKVFIITLEILALLLVIGFCIRGNLASQKPNNTVLVNPVVNPGIQEGLSRQIVNSASAGQLQRMATAPRSYKTSESAIFSDASGEPNSLSTFGTFEPMDELPDSSGPEH</sequence>
<proteinExistence type="predicted"/>
<dbReference type="SUPFAM" id="SSF47986">
    <property type="entry name" value="DEATH domain"/>
    <property type="match status" value="1"/>
</dbReference>
<dbReference type="InterPro" id="IPR011029">
    <property type="entry name" value="DEATH-like_dom_sf"/>
</dbReference>
<dbReference type="EMBL" id="CACRXK020000493">
    <property type="protein sequence ID" value="CAB3982372.1"/>
    <property type="molecule type" value="Genomic_DNA"/>
</dbReference>
<evidence type="ECO:0000313" key="4">
    <source>
        <dbReference type="Proteomes" id="UP001152795"/>
    </source>
</evidence>
<evidence type="ECO:0000313" key="3">
    <source>
        <dbReference type="EMBL" id="CAB3982372.1"/>
    </source>
</evidence>
<organism evidence="3 4">
    <name type="scientific">Paramuricea clavata</name>
    <name type="common">Red gorgonian</name>
    <name type="synonym">Violescent sea-whip</name>
    <dbReference type="NCBI Taxonomy" id="317549"/>
    <lineage>
        <taxon>Eukaryota</taxon>
        <taxon>Metazoa</taxon>
        <taxon>Cnidaria</taxon>
        <taxon>Anthozoa</taxon>
        <taxon>Octocorallia</taxon>
        <taxon>Malacalcyonacea</taxon>
        <taxon>Plexauridae</taxon>
        <taxon>Paramuricea</taxon>
    </lineage>
</organism>
<accession>A0A7D9DCJ3</accession>
<dbReference type="AlphaFoldDB" id="A0A7D9DCJ3"/>
<evidence type="ECO:0000256" key="1">
    <source>
        <dbReference type="SAM" id="MobiDB-lite"/>
    </source>
</evidence>
<reference evidence="3" key="1">
    <citation type="submission" date="2020-04" db="EMBL/GenBank/DDBJ databases">
        <authorList>
            <person name="Alioto T."/>
            <person name="Alioto T."/>
            <person name="Gomez Garrido J."/>
        </authorList>
    </citation>
    <scope>NUCLEOTIDE SEQUENCE</scope>
    <source>
        <strain evidence="3">A484AB</strain>
    </source>
</reference>
<feature type="region of interest" description="Disordered" evidence="1">
    <location>
        <begin position="245"/>
        <end position="278"/>
    </location>
</feature>
<dbReference type="Pfam" id="PF01335">
    <property type="entry name" value="DED"/>
    <property type="match status" value="1"/>
</dbReference>
<dbReference type="GO" id="GO:0042981">
    <property type="term" value="P:regulation of apoptotic process"/>
    <property type="evidence" value="ECO:0007669"/>
    <property type="project" value="InterPro"/>
</dbReference>
<dbReference type="Gene3D" id="1.10.533.10">
    <property type="entry name" value="Death Domain, Fas"/>
    <property type="match status" value="1"/>
</dbReference>
<name>A0A7D9DCJ3_PARCT</name>
<dbReference type="OrthoDB" id="5985210at2759"/>
<dbReference type="PROSITE" id="PS50168">
    <property type="entry name" value="DED"/>
    <property type="match status" value="1"/>
</dbReference>
<keyword evidence="2" id="KW-1133">Transmembrane helix</keyword>
<evidence type="ECO:0000256" key="2">
    <source>
        <dbReference type="SAM" id="Phobius"/>
    </source>
</evidence>
<keyword evidence="2" id="KW-0812">Transmembrane</keyword>
<keyword evidence="2" id="KW-0472">Membrane</keyword>
<protein>
    <submittedName>
        <fullName evidence="3">FAS-associated death domain</fullName>
    </submittedName>
</protein>
<feature type="transmembrane region" description="Helical" evidence="2">
    <location>
        <begin position="172"/>
        <end position="194"/>
    </location>
</feature>